<evidence type="ECO:0000313" key="2">
    <source>
        <dbReference type="Proteomes" id="UP001165960"/>
    </source>
</evidence>
<accession>A0ACC2SF65</accession>
<reference evidence="1" key="1">
    <citation type="submission" date="2022-04" db="EMBL/GenBank/DDBJ databases">
        <title>Genome of the entomopathogenic fungus Entomophthora muscae.</title>
        <authorList>
            <person name="Elya C."/>
            <person name="Lovett B.R."/>
            <person name="Lee E."/>
            <person name="Macias A.M."/>
            <person name="Hajek A.E."/>
            <person name="De Bivort B.L."/>
            <person name="Kasson M.T."/>
            <person name="De Fine Licht H.H."/>
            <person name="Stajich J.E."/>
        </authorList>
    </citation>
    <scope>NUCLEOTIDE SEQUENCE</scope>
    <source>
        <strain evidence="1">Berkeley</strain>
    </source>
</reference>
<keyword evidence="2" id="KW-1185">Reference proteome</keyword>
<name>A0ACC2SF65_9FUNG</name>
<evidence type="ECO:0000313" key="1">
    <source>
        <dbReference type="EMBL" id="KAJ9060942.1"/>
    </source>
</evidence>
<dbReference type="EMBL" id="QTSX02005115">
    <property type="protein sequence ID" value="KAJ9060942.1"/>
    <property type="molecule type" value="Genomic_DNA"/>
</dbReference>
<dbReference type="Proteomes" id="UP001165960">
    <property type="component" value="Unassembled WGS sequence"/>
</dbReference>
<sequence>MNLWFKQILPYLALVIFHLNSSQVDHQATAPSGDQPANPPQALYHPPGAPFGPVHFTKYLPNPVYVEYKLETILIANPLASTRETEYIGRGENRIEVPPLLFKDKYNYLPAYFVPMTPPLTLQPNCPMETPTTVETMSTQLFGVLYITLTAMIDTMVPNSGPWSLLGQSVFYIIKLSPILWWTLPSGLTVFQPKPTNTSTHAWIHDNFGHFSHLTMVTVHIGSVIAGHNLGVLAYKIGDLFPFKWVPDTCLRMYKVHSYSAVLAFWL</sequence>
<protein>
    <submittedName>
        <fullName evidence="1">Uncharacterized protein</fullName>
    </submittedName>
</protein>
<organism evidence="1 2">
    <name type="scientific">Entomophthora muscae</name>
    <dbReference type="NCBI Taxonomy" id="34485"/>
    <lineage>
        <taxon>Eukaryota</taxon>
        <taxon>Fungi</taxon>
        <taxon>Fungi incertae sedis</taxon>
        <taxon>Zoopagomycota</taxon>
        <taxon>Entomophthoromycotina</taxon>
        <taxon>Entomophthoromycetes</taxon>
        <taxon>Entomophthorales</taxon>
        <taxon>Entomophthoraceae</taxon>
        <taxon>Entomophthora</taxon>
    </lineage>
</organism>
<proteinExistence type="predicted"/>
<gene>
    <name evidence="1" type="ORF">DSO57_1025574</name>
</gene>
<comment type="caution">
    <text evidence="1">The sequence shown here is derived from an EMBL/GenBank/DDBJ whole genome shotgun (WGS) entry which is preliminary data.</text>
</comment>